<evidence type="ECO:0000313" key="2">
    <source>
        <dbReference type="Proteomes" id="UP000660680"/>
    </source>
</evidence>
<dbReference type="RefSeq" id="WP_229786985.1">
    <property type="nucleotide sequence ID" value="NZ_BMRB01000002.1"/>
</dbReference>
<comment type="caution">
    <text evidence="1">The sequence shown here is derived from an EMBL/GenBank/DDBJ whole genome shotgun (WGS) entry which is preliminary data.</text>
</comment>
<name>A0A918GHX8_9PSEU</name>
<protein>
    <submittedName>
        <fullName evidence="1">Uncharacterized protein</fullName>
    </submittedName>
</protein>
<reference evidence="1" key="1">
    <citation type="journal article" date="2014" name="Int. J. Syst. Evol. Microbiol.">
        <title>Complete genome sequence of Corynebacterium casei LMG S-19264T (=DSM 44701T), isolated from a smear-ripened cheese.</title>
        <authorList>
            <consortium name="US DOE Joint Genome Institute (JGI-PGF)"/>
            <person name="Walter F."/>
            <person name="Albersmeier A."/>
            <person name="Kalinowski J."/>
            <person name="Ruckert C."/>
        </authorList>
    </citation>
    <scope>NUCLEOTIDE SEQUENCE</scope>
    <source>
        <strain evidence="1">JCM 3276</strain>
    </source>
</reference>
<dbReference type="Proteomes" id="UP000660680">
    <property type="component" value="Unassembled WGS sequence"/>
</dbReference>
<accession>A0A918GHX8</accession>
<proteinExistence type="predicted"/>
<reference evidence="1" key="2">
    <citation type="submission" date="2020-09" db="EMBL/GenBank/DDBJ databases">
        <authorList>
            <person name="Sun Q."/>
            <person name="Ohkuma M."/>
        </authorList>
    </citation>
    <scope>NUCLEOTIDE SEQUENCE</scope>
    <source>
        <strain evidence="1">JCM 3276</strain>
    </source>
</reference>
<dbReference type="EMBL" id="BMRB01000002">
    <property type="protein sequence ID" value="GGS37069.1"/>
    <property type="molecule type" value="Genomic_DNA"/>
</dbReference>
<dbReference type="AlphaFoldDB" id="A0A918GHX8"/>
<evidence type="ECO:0000313" key="1">
    <source>
        <dbReference type="EMBL" id="GGS37069.1"/>
    </source>
</evidence>
<keyword evidence="2" id="KW-1185">Reference proteome</keyword>
<sequence length="154" mass="17135">MTAVAEIGAGVAARDPRECVTAEVWDREVRLIMRDHGMDRALAERTFGQVVAYLVTSAENPDTPMGPTPEVDKGVHSFVLDTPRYWDFCMRHAGRYLHHVPHLPEERACQPKVLHQTIQGIRAAGFGVDDELWGAEAVDCHQCHACCADSPTRM</sequence>
<organism evidence="1 2">
    <name type="scientific">Actinokineospora fastidiosa</name>
    <dbReference type="NCBI Taxonomy" id="1816"/>
    <lineage>
        <taxon>Bacteria</taxon>
        <taxon>Bacillati</taxon>
        <taxon>Actinomycetota</taxon>
        <taxon>Actinomycetes</taxon>
        <taxon>Pseudonocardiales</taxon>
        <taxon>Pseudonocardiaceae</taxon>
        <taxon>Actinokineospora</taxon>
    </lineage>
</organism>
<gene>
    <name evidence="1" type="ORF">GCM10010171_34910</name>
</gene>